<name>A0A3E2NUK0_9SPHI</name>
<sequence length="107" mass="12339">MNEKTVEAETRLYSYELMNTAREHGFKADDVWELSLVSDTEKSRLQKNYYPTIATKMLPEAVLEVYTQLKSRLSNSLSTSENTPDKKTIAADSLNYLVAYNLKRPRN</sequence>
<protein>
    <submittedName>
        <fullName evidence="1">Uncharacterized protein</fullName>
    </submittedName>
</protein>
<reference evidence="1 2" key="1">
    <citation type="submission" date="2018-08" db="EMBL/GenBank/DDBJ databases">
        <title>Mucilaginibacter terrae sp. nov., isolated from manganese diggings.</title>
        <authorList>
            <person name="Huang Y."/>
            <person name="Zhou Z."/>
        </authorList>
    </citation>
    <scope>NUCLEOTIDE SEQUENCE [LARGE SCALE GENOMIC DNA]</scope>
    <source>
        <strain evidence="1 2">ZH6</strain>
    </source>
</reference>
<evidence type="ECO:0000313" key="2">
    <source>
        <dbReference type="Proteomes" id="UP000260823"/>
    </source>
</evidence>
<dbReference type="AlphaFoldDB" id="A0A3E2NUK0"/>
<dbReference type="Proteomes" id="UP000260823">
    <property type="component" value="Unassembled WGS sequence"/>
</dbReference>
<proteinExistence type="predicted"/>
<dbReference type="OrthoDB" id="799018at2"/>
<accession>A0A3E2NUK0</accession>
<gene>
    <name evidence="1" type="ORF">DYU05_03455</name>
</gene>
<organism evidence="1 2">
    <name type="scientific">Mucilaginibacter terrenus</name>
    <dbReference type="NCBI Taxonomy" id="2482727"/>
    <lineage>
        <taxon>Bacteria</taxon>
        <taxon>Pseudomonadati</taxon>
        <taxon>Bacteroidota</taxon>
        <taxon>Sphingobacteriia</taxon>
        <taxon>Sphingobacteriales</taxon>
        <taxon>Sphingobacteriaceae</taxon>
        <taxon>Mucilaginibacter</taxon>
    </lineage>
</organism>
<dbReference type="RefSeq" id="WP_117381580.1">
    <property type="nucleotide sequence ID" value="NZ_QWDE01000001.1"/>
</dbReference>
<keyword evidence="2" id="KW-1185">Reference proteome</keyword>
<evidence type="ECO:0000313" key="1">
    <source>
        <dbReference type="EMBL" id="RFZ84678.1"/>
    </source>
</evidence>
<dbReference type="EMBL" id="QWDE01000001">
    <property type="protein sequence ID" value="RFZ84678.1"/>
    <property type="molecule type" value="Genomic_DNA"/>
</dbReference>
<comment type="caution">
    <text evidence="1">The sequence shown here is derived from an EMBL/GenBank/DDBJ whole genome shotgun (WGS) entry which is preliminary data.</text>
</comment>